<gene>
    <name evidence="2" type="ORF">FHR84_001713</name>
</gene>
<evidence type="ECO:0000259" key="1">
    <source>
        <dbReference type="Pfam" id="PF13840"/>
    </source>
</evidence>
<sequence length="135" mass="13990">MKNLTLRVHGQRLAVTAPKAGAEPKPGLSAPLTAELNTAGSRTLVLDYEQAAGDSGNSNCQGPFRVLEVVGPLDFELTGVLASVLNPLAEAGISVFTLATFETDWILVPAGSLAAAVHALRAAEHTVVDHAEGEH</sequence>
<dbReference type="Proteomes" id="UP000548304">
    <property type="component" value="Unassembled WGS sequence"/>
</dbReference>
<dbReference type="SUPFAM" id="SSF55021">
    <property type="entry name" value="ACT-like"/>
    <property type="match status" value="1"/>
</dbReference>
<dbReference type="InterPro" id="IPR051719">
    <property type="entry name" value="CASTOR_mTORC1"/>
</dbReference>
<protein>
    <recommendedName>
        <fullName evidence="1">CASTOR ACT domain-containing protein</fullName>
    </recommendedName>
</protein>
<evidence type="ECO:0000313" key="3">
    <source>
        <dbReference type="Proteomes" id="UP000548304"/>
    </source>
</evidence>
<dbReference type="PANTHER" id="PTHR31131">
    <property type="entry name" value="CHROMOSOME 1, WHOLE GENOME SHOTGUN SEQUENCE"/>
    <property type="match status" value="1"/>
</dbReference>
<reference evidence="2 3" key="1">
    <citation type="submission" date="2020-07" db="EMBL/GenBank/DDBJ databases">
        <title>Genomic Encyclopedia of Type Strains, Phase III (KMG-III): the genomes of soil and plant-associated and newly described type strains.</title>
        <authorList>
            <person name="Whitman W."/>
        </authorList>
    </citation>
    <scope>NUCLEOTIDE SEQUENCE [LARGE SCALE GENOMIC DNA]</scope>
    <source>
        <strain evidence="2 3">CECT 8576</strain>
    </source>
</reference>
<dbReference type="Pfam" id="PF13840">
    <property type="entry name" value="ACT_7"/>
    <property type="match status" value="1"/>
</dbReference>
<accession>A0A852YUN7</accession>
<keyword evidence="3" id="KW-1185">Reference proteome</keyword>
<dbReference type="PANTHER" id="PTHR31131:SF6">
    <property type="entry name" value="CASTOR ACT DOMAIN-CONTAINING PROTEIN"/>
    <property type="match status" value="1"/>
</dbReference>
<dbReference type="EMBL" id="JACBYW010000002">
    <property type="protein sequence ID" value="NYH78391.1"/>
    <property type="molecule type" value="Genomic_DNA"/>
</dbReference>
<comment type="caution">
    <text evidence="2">The sequence shown here is derived from an EMBL/GenBank/DDBJ whole genome shotgun (WGS) entry which is preliminary data.</text>
</comment>
<dbReference type="InterPro" id="IPR045865">
    <property type="entry name" value="ACT-like_dom_sf"/>
</dbReference>
<dbReference type="Gene3D" id="3.30.2130.10">
    <property type="entry name" value="VC0802-like"/>
    <property type="match status" value="1"/>
</dbReference>
<dbReference type="RefSeq" id="WP_218862370.1">
    <property type="nucleotide sequence ID" value="NZ_JACBYW010000002.1"/>
</dbReference>
<dbReference type="CDD" id="cd04868">
    <property type="entry name" value="ACT_AK-like"/>
    <property type="match status" value="1"/>
</dbReference>
<name>A0A852YUN7_9ACTN</name>
<dbReference type="InterPro" id="IPR027795">
    <property type="entry name" value="CASTOR_ACT_dom"/>
</dbReference>
<proteinExistence type="predicted"/>
<organism evidence="2 3">
    <name type="scientific">Actinopolyspora biskrensis</name>
    <dbReference type="NCBI Taxonomy" id="1470178"/>
    <lineage>
        <taxon>Bacteria</taxon>
        <taxon>Bacillati</taxon>
        <taxon>Actinomycetota</taxon>
        <taxon>Actinomycetes</taxon>
        <taxon>Actinopolysporales</taxon>
        <taxon>Actinopolysporaceae</taxon>
        <taxon>Actinopolyspora</taxon>
    </lineage>
</organism>
<dbReference type="AlphaFoldDB" id="A0A852YUN7"/>
<evidence type="ECO:0000313" key="2">
    <source>
        <dbReference type="EMBL" id="NYH78391.1"/>
    </source>
</evidence>
<feature type="domain" description="CASTOR ACT" evidence="1">
    <location>
        <begin position="63"/>
        <end position="121"/>
    </location>
</feature>